<protein>
    <submittedName>
        <fullName evidence="4">Integration host factor subunit beta</fullName>
    </submittedName>
</protein>
<comment type="similarity">
    <text evidence="1 3">Belongs to the bacterial histone-like protein family.</text>
</comment>
<dbReference type="Gene3D" id="4.10.520.10">
    <property type="entry name" value="IHF-like DNA-binding proteins"/>
    <property type="match status" value="1"/>
</dbReference>
<evidence type="ECO:0000313" key="4">
    <source>
        <dbReference type="EMBL" id="MBC8198622.1"/>
    </source>
</evidence>
<dbReference type="GO" id="GO:0030527">
    <property type="term" value="F:structural constituent of chromatin"/>
    <property type="evidence" value="ECO:0007669"/>
    <property type="project" value="InterPro"/>
</dbReference>
<sequence length="91" mass="10273">MNKLDLIEALKTEAGITKTEAMAVVNLFFDEMAKALANGDRAEIRGLCSFYVKKYKGYTGRNPKTGELVKIKPKNLPFFKCGKELKERVDK</sequence>
<dbReference type="GO" id="GO:0005829">
    <property type="term" value="C:cytosol"/>
    <property type="evidence" value="ECO:0007669"/>
    <property type="project" value="TreeGrafter"/>
</dbReference>
<dbReference type="EMBL" id="JACNLL010000015">
    <property type="protein sequence ID" value="MBC8198622.1"/>
    <property type="molecule type" value="Genomic_DNA"/>
</dbReference>
<dbReference type="SUPFAM" id="SSF47729">
    <property type="entry name" value="IHF-like DNA-binding proteins"/>
    <property type="match status" value="1"/>
</dbReference>
<dbReference type="SMART" id="SM00411">
    <property type="entry name" value="BHL"/>
    <property type="match status" value="1"/>
</dbReference>
<proteinExistence type="inferred from homology"/>
<evidence type="ECO:0000256" key="1">
    <source>
        <dbReference type="ARBA" id="ARBA00010529"/>
    </source>
</evidence>
<gene>
    <name evidence="4" type="ORF">H8E80_01040</name>
</gene>
<dbReference type="PRINTS" id="PR01727">
    <property type="entry name" value="DNABINDINGHU"/>
</dbReference>
<dbReference type="InterPro" id="IPR000119">
    <property type="entry name" value="Hist_DNA-bd"/>
</dbReference>
<dbReference type="GO" id="GO:0003677">
    <property type="term" value="F:DNA binding"/>
    <property type="evidence" value="ECO:0007669"/>
    <property type="project" value="UniProtKB-KW"/>
</dbReference>
<dbReference type="Pfam" id="PF00216">
    <property type="entry name" value="Bac_DNA_binding"/>
    <property type="match status" value="1"/>
</dbReference>
<name>A0A8J6N4U1_9BACT</name>
<comment type="caution">
    <text evidence="4">The sequence shown here is derived from an EMBL/GenBank/DDBJ whole genome shotgun (WGS) entry which is preliminary data.</text>
</comment>
<dbReference type="AlphaFoldDB" id="A0A8J6N4U1"/>
<accession>A0A8J6N4U1</accession>
<keyword evidence="2" id="KW-0238">DNA-binding</keyword>
<dbReference type="CDD" id="cd13836">
    <property type="entry name" value="IHF_B"/>
    <property type="match status" value="1"/>
</dbReference>
<evidence type="ECO:0000256" key="2">
    <source>
        <dbReference type="ARBA" id="ARBA00023125"/>
    </source>
</evidence>
<organism evidence="4 5">
    <name type="scientific">Candidatus Desulfaltia bathyphila</name>
    <dbReference type="NCBI Taxonomy" id="2841697"/>
    <lineage>
        <taxon>Bacteria</taxon>
        <taxon>Pseudomonadati</taxon>
        <taxon>Thermodesulfobacteriota</taxon>
        <taxon>Desulfobacteria</taxon>
        <taxon>Desulfobacterales</taxon>
        <taxon>Desulfobacterales incertae sedis</taxon>
        <taxon>Candidatus Desulfaltia</taxon>
    </lineage>
</organism>
<dbReference type="Proteomes" id="UP000603545">
    <property type="component" value="Unassembled WGS sequence"/>
</dbReference>
<dbReference type="PANTHER" id="PTHR33175">
    <property type="entry name" value="DNA-BINDING PROTEIN HU"/>
    <property type="match status" value="1"/>
</dbReference>
<dbReference type="PANTHER" id="PTHR33175:SF5">
    <property type="entry name" value="INTEGRATION HOST FACTOR SUBUNIT BETA"/>
    <property type="match status" value="1"/>
</dbReference>
<dbReference type="InterPro" id="IPR010992">
    <property type="entry name" value="IHF-like_DNA-bd_dom_sf"/>
</dbReference>
<evidence type="ECO:0000256" key="3">
    <source>
        <dbReference type="RuleBase" id="RU003939"/>
    </source>
</evidence>
<reference evidence="4 5" key="1">
    <citation type="submission" date="2020-08" db="EMBL/GenBank/DDBJ databases">
        <title>Bridging the membrane lipid divide: bacteria of the FCB group superphylum have the potential to synthesize archaeal ether lipids.</title>
        <authorList>
            <person name="Villanueva L."/>
            <person name="Von Meijenfeldt F.A.B."/>
            <person name="Westbye A.B."/>
            <person name="Yadav S."/>
            <person name="Hopmans E.C."/>
            <person name="Dutilh B.E."/>
            <person name="Sinninghe Damste J.S."/>
        </authorList>
    </citation>
    <scope>NUCLEOTIDE SEQUENCE [LARGE SCALE GENOMIC DNA]</scope>
    <source>
        <strain evidence="4">NIOZ-UU82</strain>
    </source>
</reference>
<evidence type="ECO:0000313" key="5">
    <source>
        <dbReference type="Proteomes" id="UP000603545"/>
    </source>
</evidence>